<dbReference type="Pfam" id="PF06954">
    <property type="entry name" value="Resistin"/>
    <property type="match status" value="1"/>
</dbReference>
<evidence type="ECO:0000256" key="6">
    <source>
        <dbReference type="ARBA" id="ARBA00023157"/>
    </source>
</evidence>
<reference evidence="9" key="3">
    <citation type="submission" date="2005-07" db="EMBL/GenBank/DDBJ databases">
        <authorList>
            <person name="Mural R.J."/>
            <person name="Li P.W."/>
            <person name="Adams M.D."/>
            <person name="Amanatides P.G."/>
            <person name="Baden-Tillson H."/>
            <person name="Barnstead M."/>
            <person name="Chin S.H."/>
            <person name="Dew I."/>
            <person name="Evans C.A."/>
            <person name="Ferriera S."/>
            <person name="Flanigan M."/>
            <person name="Fosler C."/>
            <person name="Glodek A."/>
            <person name="Gu Z."/>
            <person name="Holt R.A."/>
            <person name="Jennings D."/>
            <person name="Kraft C.L."/>
            <person name="Lu F."/>
            <person name="Nguyen T."/>
            <person name="Nusskern D.R."/>
            <person name="Pfannkoch C.M."/>
            <person name="Sitter C."/>
            <person name="Sutton G.G."/>
            <person name="Venter J.C."/>
            <person name="Wang Z."/>
            <person name="Woodage T."/>
            <person name="Zheng X.H."/>
            <person name="Zhong F."/>
        </authorList>
    </citation>
    <scope>NUCLEOTIDE SEQUENCE</scope>
    <source>
        <strain evidence="9">BN</strain>
    </source>
</reference>
<evidence type="ECO:0000256" key="2">
    <source>
        <dbReference type="ARBA" id="ARBA00007258"/>
    </source>
</evidence>
<gene>
    <name evidence="9 10" type="primary">Retn</name>
    <name evidence="9" type="ORF">rCG_58949</name>
</gene>
<dbReference type="EMBL" id="AF378366">
    <property type="protein sequence ID" value="AAM46115.1"/>
    <property type="molecule type" value="mRNA"/>
</dbReference>
<feature type="signal peptide" evidence="7">
    <location>
        <begin position="1"/>
        <end position="24"/>
    </location>
</feature>
<dbReference type="Gene3D" id="6.10.250.200">
    <property type="match status" value="1"/>
</dbReference>
<evidence type="ECO:0000313" key="10">
    <source>
        <dbReference type="RGD" id="628781"/>
    </source>
</evidence>
<dbReference type="InterPro" id="IPR009714">
    <property type="entry name" value="RELM"/>
</dbReference>
<dbReference type="GeneID" id="246250"/>
<dbReference type="SMR" id="F7EKN8"/>
<dbReference type="CDD" id="cd16333">
    <property type="entry name" value="RELM"/>
    <property type="match status" value="1"/>
</dbReference>
<dbReference type="OMA" id="CQCAGID"/>
<evidence type="ECO:0000256" key="7">
    <source>
        <dbReference type="SAM" id="SignalP"/>
    </source>
</evidence>
<dbReference type="GO" id="GO:0005179">
    <property type="term" value="F:hormone activity"/>
    <property type="evidence" value="ECO:0007669"/>
    <property type="project" value="UniProtKB-KW"/>
</dbReference>
<comment type="similarity">
    <text evidence="2">Belongs to the resistin/FIZZ family.</text>
</comment>
<dbReference type="FunFam" id="2.60.40.4230:FF:000001">
    <property type="entry name" value="Resistin-like beta"/>
    <property type="match status" value="1"/>
</dbReference>
<reference evidence="8" key="1">
    <citation type="submission" date="2001-05" db="EMBL/GenBank/DDBJ databases">
        <title>Expression and roles of resistin in OLETF rats.</title>
        <authorList>
            <person name="Hida K."/>
            <person name="Wada J."/>
            <person name="Shikata K.K."/>
            <person name="Makino H."/>
        </authorList>
    </citation>
    <scope>NUCLEOTIDE SEQUENCE</scope>
    <source>
        <strain evidence="8">OLETF</strain>
        <tissue evidence="8">Adipose tissue</tissue>
    </source>
</reference>
<dbReference type="InterPro" id="IPR036262">
    <property type="entry name" value="Resistin-like_sf"/>
</dbReference>
<keyword evidence="4" id="KW-0372">Hormone</keyword>
<keyword evidence="3" id="KW-0964">Secreted</keyword>
<dbReference type="AlphaFoldDB" id="F7EKN8"/>
<reference evidence="9" key="2">
    <citation type="journal article" date="2005" name="Genome Res.">
        <title>Gene and alternative splicing annotation with AIR.</title>
        <authorList>
            <person name="Florea L."/>
            <person name="Di Francesco V."/>
            <person name="Miller J."/>
            <person name="Turner R."/>
            <person name="Yao A."/>
            <person name="Harris M."/>
            <person name="Walenz B."/>
            <person name="Mobarry C."/>
            <person name="Merkulov G.V."/>
            <person name="Charlab R."/>
            <person name="Dew I."/>
            <person name="Deng Z."/>
            <person name="Istrail S."/>
            <person name="Li P."/>
            <person name="Sutton G."/>
        </authorList>
    </citation>
    <scope>NUCLEOTIDE SEQUENCE</scope>
    <source>
        <strain evidence="9">BN</strain>
    </source>
</reference>
<evidence type="ECO:0000256" key="3">
    <source>
        <dbReference type="ARBA" id="ARBA00022525"/>
    </source>
</evidence>
<proteinExistence type="evidence at transcript level"/>
<dbReference type="Gene3D" id="2.60.40.4230">
    <property type="entry name" value="Resistin head domain"/>
    <property type="match status" value="1"/>
</dbReference>
<keyword evidence="6" id="KW-1015">Disulfide bond</keyword>
<dbReference type="AGR" id="RGD:628781"/>
<evidence type="ECO:0000256" key="5">
    <source>
        <dbReference type="ARBA" id="ARBA00022729"/>
    </source>
</evidence>
<dbReference type="CTD" id="56729"/>
<dbReference type="PANTHER" id="PTHR21101">
    <property type="entry name" value="RESISTIN"/>
    <property type="match status" value="1"/>
</dbReference>
<name>F7EKN8_RAT</name>
<dbReference type="RefSeq" id="NP_653342.1">
    <property type="nucleotide sequence ID" value="NM_144741.1"/>
</dbReference>
<dbReference type="KEGG" id="rno:246250"/>
<dbReference type="RGD" id="628781">
    <property type="gene designation" value="Retn"/>
</dbReference>
<evidence type="ECO:0000313" key="8">
    <source>
        <dbReference type="EMBL" id="AAM46115.1"/>
    </source>
</evidence>
<dbReference type="Proteomes" id="UP000234681">
    <property type="component" value="Chromosome 12"/>
</dbReference>
<evidence type="ECO:0000256" key="1">
    <source>
        <dbReference type="ARBA" id="ARBA00004613"/>
    </source>
</evidence>
<evidence type="ECO:0000256" key="4">
    <source>
        <dbReference type="ARBA" id="ARBA00022702"/>
    </source>
</evidence>
<dbReference type="EMBL" id="CH474084">
    <property type="protein sequence ID" value="EDL74954.1"/>
    <property type="molecule type" value="Genomic_DNA"/>
</dbReference>
<organism evidence="8">
    <name type="scientific">Rattus norvegicus</name>
    <name type="common">Rat</name>
    <dbReference type="NCBI Taxonomy" id="10116"/>
    <lineage>
        <taxon>Eukaryota</taxon>
        <taxon>Metazoa</taxon>
        <taxon>Chordata</taxon>
        <taxon>Craniata</taxon>
        <taxon>Vertebrata</taxon>
        <taxon>Euteleostomi</taxon>
        <taxon>Mammalia</taxon>
        <taxon>Eutheria</taxon>
        <taxon>Euarchontoglires</taxon>
        <taxon>Glires</taxon>
        <taxon>Rodentia</taxon>
        <taxon>Myomorpha</taxon>
        <taxon>Muroidea</taxon>
        <taxon>Muridae</taxon>
        <taxon>Murinae</taxon>
        <taxon>Rattus</taxon>
    </lineage>
</organism>
<comment type="subcellular location">
    <subcellularLocation>
        <location evidence="1">Secreted</location>
    </subcellularLocation>
</comment>
<dbReference type="GO" id="GO:0005576">
    <property type="term" value="C:extracellular region"/>
    <property type="evidence" value="ECO:0007669"/>
    <property type="project" value="UniProtKB-SubCell"/>
</dbReference>
<accession>F7EKN8</accession>
<dbReference type="HOGENOM" id="CLU_2800658_0_0_1"/>
<dbReference type="SUPFAM" id="SSF111423">
    <property type="entry name" value="Resistin"/>
    <property type="match status" value="1"/>
</dbReference>
<dbReference type="PANTHER" id="PTHR21101:SF11">
    <property type="entry name" value="RESISTIN"/>
    <property type="match status" value="1"/>
</dbReference>
<dbReference type="OrthoDB" id="9531287at2759"/>
<keyword evidence="5 7" id="KW-0732">Signal</keyword>
<protein>
    <submittedName>
        <fullName evidence="8">Resistin</fullName>
    </submittedName>
</protein>
<sequence length="114" mass="12293">MKNLSFLLLFLFFLVLGLLGPSMSLCPMDEAISKKINQDFSSLLPAAMKNTVLHCWSVSSRGRLASCPEGTTVTSCSCGSGCGSWDVREDTMCHCQCGSIDWTAARCCTLRVGS</sequence>
<feature type="chain" id="PRO_5044731611" evidence="7">
    <location>
        <begin position="25"/>
        <end position="114"/>
    </location>
</feature>
<evidence type="ECO:0000313" key="9">
    <source>
        <dbReference type="EMBL" id="EDL74954.1"/>
    </source>
</evidence>